<feature type="binding site" description="axial binding residue" evidence="15">
    <location>
        <position position="78"/>
    </location>
    <ligand>
        <name>heme</name>
        <dbReference type="ChEBI" id="CHEBI:30413"/>
        <label>2</label>
    </ligand>
    <ligandPart>
        <name>Fe</name>
        <dbReference type="ChEBI" id="CHEBI:18248"/>
    </ligandPart>
</feature>
<evidence type="ECO:0000256" key="2">
    <source>
        <dbReference type="ARBA" id="ARBA00007395"/>
    </source>
</evidence>
<evidence type="ECO:0000256" key="9">
    <source>
        <dbReference type="ARBA" id="ARBA00022989"/>
    </source>
</evidence>
<feature type="domain" description="NapC/NirT cytochrome c N-terminal" evidence="17">
    <location>
        <begin position="15"/>
        <end position="178"/>
    </location>
</feature>
<comment type="PTM">
    <text evidence="13">Binds 4 heme groups per subunit.</text>
</comment>
<feature type="binding site" description="axial binding residue" evidence="15">
    <location>
        <position position="96"/>
    </location>
    <ligand>
        <name>heme</name>
        <dbReference type="ChEBI" id="CHEBI:30413"/>
        <label>1</label>
    </ligand>
    <ligandPart>
        <name>Fe</name>
        <dbReference type="ChEBI" id="CHEBI:18248"/>
    </ligandPart>
</feature>
<dbReference type="GO" id="GO:0019333">
    <property type="term" value="P:denitrification pathway"/>
    <property type="evidence" value="ECO:0007669"/>
    <property type="project" value="InterPro"/>
</dbReference>
<organism evidence="18 19">
    <name type="scientific">Paramagnetospirillum kuznetsovii</name>
    <dbReference type="NCBI Taxonomy" id="2053833"/>
    <lineage>
        <taxon>Bacteria</taxon>
        <taxon>Pseudomonadati</taxon>
        <taxon>Pseudomonadota</taxon>
        <taxon>Alphaproteobacteria</taxon>
        <taxon>Rhodospirillales</taxon>
        <taxon>Magnetospirillaceae</taxon>
        <taxon>Paramagnetospirillum</taxon>
    </lineage>
</organism>
<keyword evidence="6 16" id="KW-0812">Transmembrane</keyword>
<keyword evidence="9 16" id="KW-1133">Transmembrane helix</keyword>
<protein>
    <recommendedName>
        <fullName evidence="13">Cytochrome c-type protein</fullName>
    </recommendedName>
</protein>
<evidence type="ECO:0000256" key="13">
    <source>
        <dbReference type="PIRNR" id="PIRNR000013"/>
    </source>
</evidence>
<dbReference type="PANTHER" id="PTHR30333:SF3">
    <property type="entry name" value="CYTOCHROME C-TYPE PROTEIN TORY"/>
    <property type="match status" value="1"/>
</dbReference>
<feature type="binding site" description="covalent" evidence="14">
    <location>
        <position position="48"/>
    </location>
    <ligand>
        <name>heme</name>
        <dbReference type="ChEBI" id="CHEBI:30413"/>
        <label>1</label>
    </ligand>
</feature>
<dbReference type="SUPFAM" id="SSF48695">
    <property type="entry name" value="Multiheme cytochromes"/>
    <property type="match status" value="1"/>
</dbReference>
<keyword evidence="19" id="KW-1185">Reference proteome</keyword>
<dbReference type="PANTHER" id="PTHR30333">
    <property type="entry name" value="CYTOCHROME C-TYPE PROTEIN"/>
    <property type="match status" value="1"/>
</dbReference>
<feature type="binding site" evidence="14">
    <location>
        <position position="96"/>
    </location>
    <ligand>
        <name>a menaquinol</name>
        <dbReference type="ChEBI" id="CHEBI:18151"/>
    </ligand>
</feature>
<dbReference type="GO" id="GO:0005886">
    <property type="term" value="C:plasma membrane"/>
    <property type="evidence" value="ECO:0007669"/>
    <property type="project" value="UniProtKB-SubCell"/>
</dbReference>
<dbReference type="PIRSF" id="PIRSF000013">
    <property type="entry name" value="4_hem_cytochrm_NapC"/>
    <property type="match status" value="1"/>
</dbReference>
<feature type="binding site" description="covalent" evidence="14">
    <location>
        <position position="166"/>
    </location>
    <ligand>
        <name>heme</name>
        <dbReference type="ChEBI" id="CHEBI:30413"/>
        <label>4</label>
    </ligand>
</feature>
<feature type="binding site" description="covalent" evidence="14">
    <location>
        <position position="134"/>
    </location>
    <ligand>
        <name>heme</name>
        <dbReference type="ChEBI" id="CHEBI:30413"/>
        <label>3</label>
    </ligand>
</feature>
<accession>A0A364NU23</accession>
<feature type="transmembrane region" description="Helical" evidence="16">
    <location>
        <begin position="15"/>
        <end position="36"/>
    </location>
</feature>
<dbReference type="Proteomes" id="UP000251075">
    <property type="component" value="Unassembled WGS sequence"/>
</dbReference>
<keyword evidence="3 13" id="KW-0813">Transport</keyword>
<keyword evidence="4" id="KW-1003">Cell membrane</keyword>
<dbReference type="RefSeq" id="WP_112146933.1">
    <property type="nucleotide sequence ID" value="NZ_PGTO01000020.1"/>
</dbReference>
<dbReference type="EMBL" id="PGTO01000020">
    <property type="protein sequence ID" value="RAU20583.1"/>
    <property type="molecule type" value="Genomic_DNA"/>
</dbReference>
<reference evidence="18 19" key="1">
    <citation type="submission" date="2017-11" db="EMBL/GenBank/DDBJ databases">
        <title>Draft genome sequence of magnetotactic bacterium Magnetospirillum kuznetsovii LBB-42.</title>
        <authorList>
            <person name="Grouzdev D.S."/>
            <person name="Rysina M.S."/>
            <person name="Baslerov R.V."/>
            <person name="Koziaeva V."/>
        </authorList>
    </citation>
    <scope>NUCLEOTIDE SEQUENCE [LARGE SCALE GENOMIC DNA]</scope>
    <source>
        <strain evidence="18 19">LBB-42</strain>
    </source>
</reference>
<feature type="binding site" description="axial binding residue" evidence="15">
    <location>
        <position position="51"/>
    </location>
    <ligand>
        <name>heme</name>
        <dbReference type="ChEBI" id="CHEBI:30413"/>
        <label>1</label>
    </ligand>
    <ligandPart>
        <name>Fe</name>
        <dbReference type="ChEBI" id="CHEBI:18248"/>
    </ligandPart>
</feature>
<evidence type="ECO:0000313" key="19">
    <source>
        <dbReference type="Proteomes" id="UP000251075"/>
    </source>
</evidence>
<feature type="binding site" description="covalent" evidence="14">
    <location>
        <position position="74"/>
    </location>
    <ligand>
        <name>heme</name>
        <dbReference type="ChEBI" id="CHEBI:30413"/>
        <label>2</label>
    </ligand>
</feature>
<keyword evidence="7 13" id="KW-0479">Metal-binding</keyword>
<evidence type="ECO:0000256" key="1">
    <source>
        <dbReference type="ARBA" id="ARBA00004162"/>
    </source>
</evidence>
<dbReference type="InterPro" id="IPR051174">
    <property type="entry name" value="Cytochrome_c-type_ET"/>
</dbReference>
<evidence type="ECO:0000313" key="18">
    <source>
        <dbReference type="EMBL" id="RAU20583.1"/>
    </source>
</evidence>
<feature type="binding site" description="axial binding residue" evidence="15">
    <location>
        <position position="175"/>
    </location>
    <ligand>
        <name>heme</name>
        <dbReference type="ChEBI" id="CHEBI:30413"/>
        <label>2</label>
    </ligand>
    <ligandPart>
        <name>Fe</name>
        <dbReference type="ChEBI" id="CHEBI:18248"/>
    </ligandPart>
</feature>
<dbReference type="InterPro" id="IPR036280">
    <property type="entry name" value="Multihaem_cyt_sf"/>
</dbReference>
<comment type="similarity">
    <text evidence="2">Belongs to the NapC/NirT/NrfH family.</text>
</comment>
<dbReference type="InterPro" id="IPR038266">
    <property type="entry name" value="NapC/NirT_cytc_sf"/>
</dbReference>
<name>A0A364NU23_9PROT</name>
<dbReference type="GO" id="GO:0020037">
    <property type="term" value="F:heme binding"/>
    <property type="evidence" value="ECO:0007669"/>
    <property type="project" value="InterPro"/>
</dbReference>
<dbReference type="GO" id="GO:0046872">
    <property type="term" value="F:metal ion binding"/>
    <property type="evidence" value="ECO:0007669"/>
    <property type="project" value="UniProtKB-KW"/>
</dbReference>
<evidence type="ECO:0000259" key="17">
    <source>
        <dbReference type="Pfam" id="PF03264"/>
    </source>
</evidence>
<dbReference type="AlphaFoldDB" id="A0A364NU23"/>
<evidence type="ECO:0000256" key="6">
    <source>
        <dbReference type="ARBA" id="ARBA00022692"/>
    </source>
</evidence>
<feature type="binding site" description="covalent" evidence="14">
    <location>
        <position position="137"/>
    </location>
    <ligand>
        <name>heme</name>
        <dbReference type="ChEBI" id="CHEBI:30413"/>
        <label>3</label>
    </ligand>
</feature>
<comment type="caution">
    <text evidence="18">The sequence shown here is derived from an EMBL/GenBank/DDBJ whole genome shotgun (WGS) entry which is preliminary data.</text>
</comment>
<feature type="binding site" description="covalent" evidence="14">
    <location>
        <position position="77"/>
    </location>
    <ligand>
        <name>heme</name>
        <dbReference type="ChEBI" id="CHEBI:30413"/>
        <label>2</label>
    </ligand>
</feature>
<evidence type="ECO:0000256" key="7">
    <source>
        <dbReference type="ARBA" id="ARBA00022723"/>
    </source>
</evidence>
<evidence type="ECO:0000256" key="10">
    <source>
        <dbReference type="ARBA" id="ARBA00023004"/>
    </source>
</evidence>
<evidence type="ECO:0000256" key="4">
    <source>
        <dbReference type="ARBA" id="ARBA00022475"/>
    </source>
</evidence>
<evidence type="ECO:0000256" key="3">
    <source>
        <dbReference type="ARBA" id="ARBA00022448"/>
    </source>
</evidence>
<dbReference type="InterPro" id="IPR005126">
    <property type="entry name" value="NapC/NirT_cyt_c_N"/>
</dbReference>
<keyword evidence="10 13" id="KW-0408">Iron</keyword>
<evidence type="ECO:0000256" key="8">
    <source>
        <dbReference type="ARBA" id="ARBA00022982"/>
    </source>
</evidence>
<feature type="binding site" description="covalent" evidence="14">
    <location>
        <position position="169"/>
    </location>
    <ligand>
        <name>heme</name>
        <dbReference type="ChEBI" id="CHEBI:30413"/>
        <label>4</label>
    </ligand>
</feature>
<proteinExistence type="inferred from homology"/>
<feature type="binding site" description="covalent" evidence="14">
    <location>
        <position position="45"/>
    </location>
    <ligand>
        <name>heme</name>
        <dbReference type="ChEBI" id="CHEBI:30413"/>
        <label>1</label>
    </ligand>
</feature>
<dbReference type="OrthoDB" id="7360653at2"/>
<dbReference type="Pfam" id="PF03264">
    <property type="entry name" value="Cytochrom_NNT"/>
    <property type="match status" value="1"/>
</dbReference>
<comment type="function">
    <text evidence="12">Mediates electron flow from quinones to the NapAB complex.</text>
</comment>
<dbReference type="GO" id="GO:0009061">
    <property type="term" value="P:anaerobic respiration"/>
    <property type="evidence" value="ECO:0007669"/>
    <property type="project" value="TreeGrafter"/>
</dbReference>
<dbReference type="FunFam" id="1.10.3820.10:FF:000001">
    <property type="entry name" value="Cytochrome c-type protein"/>
    <property type="match status" value="1"/>
</dbReference>
<evidence type="ECO:0000256" key="15">
    <source>
        <dbReference type="PIRSR" id="PIRSR000013-2"/>
    </source>
</evidence>
<keyword evidence="5 13" id="KW-0349">Heme</keyword>
<dbReference type="InterPro" id="IPR024717">
    <property type="entry name" value="NapC/NirT/NrfH"/>
</dbReference>
<feature type="binding site" description="axial binding residue" evidence="15">
    <location>
        <position position="138"/>
    </location>
    <ligand>
        <name>heme</name>
        <dbReference type="ChEBI" id="CHEBI:30413"/>
        <label>3</label>
    </ligand>
    <ligandPart>
        <name>Fe</name>
        <dbReference type="ChEBI" id="CHEBI:18248"/>
    </ligandPart>
</feature>
<evidence type="ECO:0000256" key="14">
    <source>
        <dbReference type="PIRSR" id="PIRSR000013-1"/>
    </source>
</evidence>
<feature type="binding site" description="axial binding residue" evidence="15">
    <location>
        <position position="170"/>
    </location>
    <ligand>
        <name>heme</name>
        <dbReference type="ChEBI" id="CHEBI:30413"/>
        <label>4</label>
    </ligand>
    <ligandPart>
        <name>Fe</name>
        <dbReference type="ChEBI" id="CHEBI:18248"/>
    </ligandPart>
</feature>
<evidence type="ECO:0000256" key="16">
    <source>
        <dbReference type="SAM" id="Phobius"/>
    </source>
</evidence>
<keyword evidence="11 16" id="KW-0472">Membrane</keyword>
<evidence type="ECO:0000256" key="12">
    <source>
        <dbReference type="ARBA" id="ARBA00055242"/>
    </source>
</evidence>
<comment type="cofactor">
    <cofactor evidence="14">
        <name>heme</name>
        <dbReference type="ChEBI" id="CHEBI:30413"/>
    </cofactor>
    <text evidence="14">Binds 4 heme groups per subunit.</text>
</comment>
<gene>
    <name evidence="18" type="ORF">CU669_17740</name>
</gene>
<sequence length="182" mass="20106">MTGNGEKCHGRGRKLALLAGGIVAGMVLMLGLIAGFEYTNRTEFCINCHSMQTNYNELKQSVHYSNRSGAHAQCADCHIPKEWGAKLTRKLFAANDIIAEMKGTLDTPEKYNAKRGELAERVWKYMAASGSRECVSCHSYESMNAAKQTTAARQKHQDASKEGRTCIACHKGVAHKMPPREE</sequence>
<evidence type="ECO:0000256" key="11">
    <source>
        <dbReference type="ARBA" id="ARBA00023136"/>
    </source>
</evidence>
<dbReference type="Gene3D" id="1.10.3820.10">
    <property type="entry name" value="Di-heme elbow motif domain"/>
    <property type="match status" value="1"/>
</dbReference>
<comment type="subcellular location">
    <subcellularLocation>
        <location evidence="1">Cell membrane</location>
        <topology evidence="1">Single-pass membrane protein</topology>
    </subcellularLocation>
</comment>
<dbReference type="GO" id="GO:0009055">
    <property type="term" value="F:electron transfer activity"/>
    <property type="evidence" value="ECO:0007669"/>
    <property type="project" value="TreeGrafter"/>
</dbReference>
<keyword evidence="8 13" id="KW-0249">Electron transport</keyword>
<evidence type="ECO:0000256" key="5">
    <source>
        <dbReference type="ARBA" id="ARBA00022617"/>
    </source>
</evidence>